<dbReference type="InterPro" id="IPR043127">
    <property type="entry name" value="Sec-1-like_dom3a"/>
</dbReference>
<dbReference type="InterPro" id="IPR043154">
    <property type="entry name" value="Sec-1-like_dom1"/>
</dbReference>
<proteinExistence type="inferred from homology"/>
<dbReference type="PIRSF" id="PIRSF005715">
    <property type="entry name" value="VPS45_Sec1"/>
    <property type="match status" value="1"/>
</dbReference>
<reference evidence="3 4" key="1">
    <citation type="journal article" date="2016" name="Mol. Biol. Evol.">
        <title>Comparative Genomics of Early-Diverging Mushroom-Forming Fungi Provides Insights into the Origins of Lignocellulose Decay Capabilities.</title>
        <authorList>
            <person name="Nagy L.G."/>
            <person name="Riley R."/>
            <person name="Tritt A."/>
            <person name="Adam C."/>
            <person name="Daum C."/>
            <person name="Floudas D."/>
            <person name="Sun H."/>
            <person name="Yadav J.S."/>
            <person name="Pangilinan J."/>
            <person name="Larsson K.H."/>
            <person name="Matsuura K."/>
            <person name="Barry K."/>
            <person name="Labutti K."/>
            <person name="Kuo R."/>
            <person name="Ohm R.A."/>
            <person name="Bhattacharya S.S."/>
            <person name="Shirouzu T."/>
            <person name="Yoshinaga Y."/>
            <person name="Martin F.M."/>
            <person name="Grigoriev I.V."/>
            <person name="Hibbett D.S."/>
        </authorList>
    </citation>
    <scope>NUCLEOTIDE SEQUENCE [LARGE SCALE GENOMIC DNA]</scope>
    <source>
        <strain evidence="3 4">TUFC12733</strain>
    </source>
</reference>
<name>A0A167S679_CALVF</name>
<evidence type="ECO:0000313" key="3">
    <source>
        <dbReference type="EMBL" id="KZP01609.1"/>
    </source>
</evidence>
<dbReference type="AlphaFoldDB" id="A0A167S679"/>
<dbReference type="PANTHER" id="PTHR11679">
    <property type="entry name" value="VESICLE PROTEIN SORTING-ASSOCIATED"/>
    <property type="match status" value="1"/>
</dbReference>
<comment type="similarity">
    <text evidence="1">Belongs to the STXBP/unc-18/SEC1 family.</text>
</comment>
<organism evidence="3 4">
    <name type="scientific">Calocera viscosa (strain TUFC12733)</name>
    <dbReference type="NCBI Taxonomy" id="1330018"/>
    <lineage>
        <taxon>Eukaryota</taxon>
        <taxon>Fungi</taxon>
        <taxon>Dikarya</taxon>
        <taxon>Basidiomycota</taxon>
        <taxon>Agaricomycotina</taxon>
        <taxon>Dacrymycetes</taxon>
        <taxon>Dacrymycetales</taxon>
        <taxon>Dacrymycetaceae</taxon>
        <taxon>Calocera</taxon>
    </lineage>
</organism>
<dbReference type="OrthoDB" id="2228at2759"/>
<dbReference type="SUPFAM" id="SSF56815">
    <property type="entry name" value="Sec1/munc18-like (SM) proteins"/>
    <property type="match status" value="1"/>
</dbReference>
<dbReference type="Gene3D" id="1.25.40.60">
    <property type="match status" value="1"/>
</dbReference>
<feature type="compositionally biased region" description="Basic and acidic residues" evidence="2">
    <location>
        <begin position="739"/>
        <end position="749"/>
    </location>
</feature>
<dbReference type="GO" id="GO:0016192">
    <property type="term" value="P:vesicle-mediated transport"/>
    <property type="evidence" value="ECO:0007669"/>
    <property type="project" value="InterPro"/>
</dbReference>
<evidence type="ECO:0000313" key="4">
    <source>
        <dbReference type="Proteomes" id="UP000076738"/>
    </source>
</evidence>
<dbReference type="InterPro" id="IPR027482">
    <property type="entry name" value="Sec1-like_dom2"/>
</dbReference>
<gene>
    <name evidence="3" type="ORF">CALVIDRAFT_543671</name>
</gene>
<dbReference type="Gene3D" id="3.40.50.1910">
    <property type="match status" value="1"/>
</dbReference>
<dbReference type="Gene3D" id="3.40.50.2060">
    <property type="match status" value="1"/>
</dbReference>
<dbReference type="Pfam" id="PF00995">
    <property type="entry name" value="Sec1"/>
    <property type="match status" value="1"/>
</dbReference>
<dbReference type="InterPro" id="IPR036045">
    <property type="entry name" value="Sec1-like_sf"/>
</dbReference>
<dbReference type="EMBL" id="KV417266">
    <property type="protein sequence ID" value="KZP01609.1"/>
    <property type="molecule type" value="Genomic_DNA"/>
</dbReference>
<accession>A0A167S679</accession>
<dbReference type="Proteomes" id="UP000076738">
    <property type="component" value="Unassembled WGS sequence"/>
</dbReference>
<feature type="region of interest" description="Disordered" evidence="2">
    <location>
        <begin position="684"/>
        <end position="758"/>
    </location>
</feature>
<keyword evidence="4" id="KW-1185">Reference proteome</keyword>
<protein>
    <submittedName>
        <fullName evidence="3">Sec1-like protein</fullName>
    </submittedName>
</protein>
<dbReference type="STRING" id="1330018.A0A167S679"/>
<dbReference type="Gene3D" id="3.90.830.10">
    <property type="entry name" value="Syntaxin Binding Protein 1, Chain A, domain 2"/>
    <property type="match status" value="1"/>
</dbReference>
<evidence type="ECO:0000256" key="1">
    <source>
        <dbReference type="ARBA" id="ARBA00009884"/>
    </source>
</evidence>
<dbReference type="InterPro" id="IPR001619">
    <property type="entry name" value="Sec1-like"/>
</dbReference>
<sequence length="758" mass="84988">MSSLIEVVRKRFLDAIRSVNPAGRWKILVVDEHSQKMLGATLKMFDILQENVTQVDAINSNRALQPTLEAMYLVMPTTQNIERIISDFSSGRQQYAAAHLFFMEGVAEPLFQRLTASAAEPFLRQLVELSINFWPLEKQVFSLEQPDFFFSFFSPPPSTALTQAVFERFEDDLWFASRCILNACIQLEEFPLIRYHQPATHSGLGPLKPPEPVIPETAGSSRWKASRQAVQQPETNDDHIAKRLAFMVQDALDEHRRANPEFPKSSNPPRPRGVLFITDRTMDLYAPLLHEFTYQAMAEDLLPIEDGVKYRFKFQTSVGASEDKIAILSDADQVWTQVRHLHMREAIDKLMADFNTFLTENAGFKGGSGATSLNDMKDMLASLPQYQEQREKFSTHLNIAQECMALFERKKLPLTANVEQCCATGVNPDGKTPKTLVEEMVPLLDDRYVSNRDKVRIIALYILYRDGVPDEDRRRLFQHARLTMAEQDAVNSLIHLGARILRGPNDAARKRPKAKVSEEEQYELSRYRPVLKTVIEDHFSNKLEMAYFPYVRDAPAAALHASQLRPSTNGSSAASLRSAKPNWARAQRSGAPVAEVRQRALVFVAGGMTYSEMRAAYEVSNVLGKDVFIGSDHIVSPERFVDDMKVLEIGGKGSAAIPQGLQLQPTPAGHNRSYQASYDRRYWTPDAPAPARPTASGLAVPGARGRVSSSSTIPARGATPEPSVSSPVPSHTSSKLHKEKKDEKKDGKDGKKKGFFHF</sequence>
<evidence type="ECO:0000256" key="2">
    <source>
        <dbReference type="SAM" id="MobiDB-lite"/>
    </source>
</evidence>
<feature type="compositionally biased region" description="Low complexity" evidence="2">
    <location>
        <begin position="719"/>
        <end position="733"/>
    </location>
</feature>